<dbReference type="AlphaFoldDB" id="A0A0A8XSU5"/>
<feature type="compositionally biased region" description="Basic and acidic residues" evidence="1">
    <location>
        <begin position="39"/>
        <end position="51"/>
    </location>
</feature>
<dbReference type="EMBL" id="GBRH01280959">
    <property type="protein sequence ID" value="JAD16936.1"/>
    <property type="molecule type" value="Transcribed_RNA"/>
</dbReference>
<name>A0A0A8XSU5_ARUDO</name>
<evidence type="ECO:0000256" key="1">
    <source>
        <dbReference type="SAM" id="MobiDB-lite"/>
    </source>
</evidence>
<organism evidence="2">
    <name type="scientific">Arundo donax</name>
    <name type="common">Giant reed</name>
    <name type="synonym">Donax arundinaceus</name>
    <dbReference type="NCBI Taxonomy" id="35708"/>
    <lineage>
        <taxon>Eukaryota</taxon>
        <taxon>Viridiplantae</taxon>
        <taxon>Streptophyta</taxon>
        <taxon>Embryophyta</taxon>
        <taxon>Tracheophyta</taxon>
        <taxon>Spermatophyta</taxon>
        <taxon>Magnoliopsida</taxon>
        <taxon>Liliopsida</taxon>
        <taxon>Poales</taxon>
        <taxon>Poaceae</taxon>
        <taxon>PACMAD clade</taxon>
        <taxon>Arundinoideae</taxon>
        <taxon>Arundineae</taxon>
        <taxon>Arundo</taxon>
    </lineage>
</organism>
<reference evidence="2" key="1">
    <citation type="submission" date="2014-09" db="EMBL/GenBank/DDBJ databases">
        <authorList>
            <person name="Magalhaes I.L.F."/>
            <person name="Oliveira U."/>
            <person name="Santos F.R."/>
            <person name="Vidigal T.H.D.A."/>
            <person name="Brescovit A.D."/>
            <person name="Santos A.J."/>
        </authorList>
    </citation>
    <scope>NUCLEOTIDE SEQUENCE</scope>
    <source>
        <tissue evidence="2">Shoot tissue taken approximately 20 cm above the soil surface</tissue>
    </source>
</reference>
<feature type="region of interest" description="Disordered" evidence="1">
    <location>
        <begin position="28"/>
        <end position="51"/>
    </location>
</feature>
<reference evidence="2" key="2">
    <citation type="journal article" date="2015" name="Data Brief">
        <title>Shoot transcriptome of the giant reed, Arundo donax.</title>
        <authorList>
            <person name="Barrero R.A."/>
            <person name="Guerrero F.D."/>
            <person name="Moolhuijzen P."/>
            <person name="Goolsby J.A."/>
            <person name="Tidwell J."/>
            <person name="Bellgard S.E."/>
            <person name="Bellgard M.I."/>
        </authorList>
    </citation>
    <scope>NUCLEOTIDE SEQUENCE</scope>
    <source>
        <tissue evidence="2">Shoot tissue taken approximately 20 cm above the soil surface</tissue>
    </source>
</reference>
<accession>A0A0A8XSU5</accession>
<proteinExistence type="predicted"/>
<evidence type="ECO:0000313" key="2">
    <source>
        <dbReference type="EMBL" id="JAD16936.1"/>
    </source>
</evidence>
<sequence>MILLWHPLCRYSSPLAVPTAMPRRAAHPIAGDASSWRLAETEPRPENSKTR</sequence>
<protein>
    <submittedName>
        <fullName evidence="2">Uncharacterized protein</fullName>
    </submittedName>
</protein>